<evidence type="ECO:0000313" key="2">
    <source>
        <dbReference type="EMBL" id="VFQ69485.1"/>
    </source>
</evidence>
<dbReference type="EMBL" id="OOIL02000788">
    <property type="protein sequence ID" value="VFQ69485.1"/>
    <property type="molecule type" value="Genomic_DNA"/>
</dbReference>
<feature type="compositionally biased region" description="Basic and acidic residues" evidence="1">
    <location>
        <begin position="45"/>
        <end position="64"/>
    </location>
</feature>
<feature type="non-terminal residue" evidence="2">
    <location>
        <position position="1"/>
    </location>
</feature>
<gene>
    <name evidence="2" type="ORF">CCAM_LOCUS11261</name>
</gene>
<dbReference type="OrthoDB" id="1751476at2759"/>
<keyword evidence="3" id="KW-1185">Reference proteome</keyword>
<name>A0A484KXL7_9ASTE</name>
<feature type="non-terminal residue" evidence="2">
    <location>
        <position position="86"/>
    </location>
</feature>
<proteinExistence type="predicted"/>
<accession>A0A484KXL7</accession>
<organism evidence="2 3">
    <name type="scientific">Cuscuta campestris</name>
    <dbReference type="NCBI Taxonomy" id="132261"/>
    <lineage>
        <taxon>Eukaryota</taxon>
        <taxon>Viridiplantae</taxon>
        <taxon>Streptophyta</taxon>
        <taxon>Embryophyta</taxon>
        <taxon>Tracheophyta</taxon>
        <taxon>Spermatophyta</taxon>
        <taxon>Magnoliopsida</taxon>
        <taxon>eudicotyledons</taxon>
        <taxon>Gunneridae</taxon>
        <taxon>Pentapetalae</taxon>
        <taxon>asterids</taxon>
        <taxon>lamiids</taxon>
        <taxon>Solanales</taxon>
        <taxon>Convolvulaceae</taxon>
        <taxon>Cuscuteae</taxon>
        <taxon>Cuscuta</taxon>
        <taxon>Cuscuta subgen. Grammica</taxon>
        <taxon>Cuscuta sect. Cleistogrammica</taxon>
    </lineage>
</organism>
<reference evidence="2 3" key="1">
    <citation type="submission" date="2018-04" db="EMBL/GenBank/DDBJ databases">
        <authorList>
            <person name="Vogel A."/>
        </authorList>
    </citation>
    <scope>NUCLEOTIDE SEQUENCE [LARGE SCALE GENOMIC DNA]</scope>
</reference>
<evidence type="ECO:0000256" key="1">
    <source>
        <dbReference type="SAM" id="MobiDB-lite"/>
    </source>
</evidence>
<dbReference type="Proteomes" id="UP000595140">
    <property type="component" value="Unassembled WGS sequence"/>
</dbReference>
<protein>
    <submittedName>
        <fullName evidence="2">Uncharacterized protein</fullName>
    </submittedName>
</protein>
<sequence length="86" mass="9928">RVFNKRTKTVEESIHVVFDEFDARLARKGIVDNVAGSYDDDEEIVKEKEPEEEKTQEQTELPKEWRSLKNHPIDNVIGDITQGVST</sequence>
<evidence type="ECO:0000313" key="3">
    <source>
        <dbReference type="Proteomes" id="UP000595140"/>
    </source>
</evidence>
<feature type="region of interest" description="Disordered" evidence="1">
    <location>
        <begin position="41"/>
        <end position="64"/>
    </location>
</feature>
<dbReference type="AlphaFoldDB" id="A0A484KXL7"/>